<dbReference type="InterPro" id="IPR007685">
    <property type="entry name" value="RelA_SpoT"/>
</dbReference>
<dbReference type="SMART" id="SM00954">
    <property type="entry name" value="RelA_SpoT"/>
    <property type="match status" value="1"/>
</dbReference>
<evidence type="ECO:0000259" key="1">
    <source>
        <dbReference type="SMART" id="SM00954"/>
    </source>
</evidence>
<dbReference type="RefSeq" id="WP_147734368.1">
    <property type="nucleotide sequence ID" value="NZ_JANKHQ010000005.1"/>
</dbReference>
<proteinExistence type="predicted"/>
<evidence type="ECO:0000313" key="3">
    <source>
        <dbReference type="Proteomes" id="UP000321317"/>
    </source>
</evidence>
<evidence type="ECO:0000313" key="2">
    <source>
        <dbReference type="EMBL" id="TXK60913.1"/>
    </source>
</evidence>
<dbReference type="CDD" id="cd05399">
    <property type="entry name" value="NT_Rel-Spo_like"/>
    <property type="match status" value="1"/>
</dbReference>
<reference evidence="2 3" key="1">
    <citation type="submission" date="2019-08" db="EMBL/GenBank/DDBJ databases">
        <title>Rapid identification of Enteric Bacteria from Whole Genome Sequences (WGS) using Average Nucleotide Identity (ANI).</title>
        <authorList>
            <person name="Lane C."/>
        </authorList>
    </citation>
    <scope>NUCLEOTIDE SEQUENCE [LARGE SCALE GENOMIC DNA]</scope>
    <source>
        <strain evidence="2 3">D4984</strain>
    </source>
</reference>
<dbReference type="PANTHER" id="PTHR47837:SF1">
    <property type="entry name" value="GTP PYROPHOSPHOKINASE YJBM"/>
    <property type="match status" value="1"/>
</dbReference>
<feature type="domain" description="RelA/SpoT" evidence="1">
    <location>
        <begin position="57"/>
        <end position="179"/>
    </location>
</feature>
<organism evidence="2 3">
    <name type="scientific">Campylobacter helveticus</name>
    <dbReference type="NCBI Taxonomy" id="28898"/>
    <lineage>
        <taxon>Bacteria</taxon>
        <taxon>Pseudomonadati</taxon>
        <taxon>Campylobacterota</taxon>
        <taxon>Epsilonproteobacteria</taxon>
        <taxon>Campylobacterales</taxon>
        <taxon>Campylobacteraceae</taxon>
        <taxon>Campylobacter</taxon>
    </lineage>
</organism>
<dbReference type="Gene3D" id="3.30.460.10">
    <property type="entry name" value="Beta Polymerase, domain 2"/>
    <property type="match status" value="1"/>
</dbReference>
<dbReference type="Proteomes" id="UP000321317">
    <property type="component" value="Unassembled WGS sequence"/>
</dbReference>
<accession>A0ABY3L4M9</accession>
<protein>
    <submittedName>
        <fullName evidence="2">RelA/SpoT domain-containing protein</fullName>
    </submittedName>
</protein>
<dbReference type="EMBL" id="VRMA01000002">
    <property type="protein sequence ID" value="TXK60913.1"/>
    <property type="molecule type" value="Genomic_DNA"/>
</dbReference>
<sequence>MITKALIRTIGNHLRANTQSDEDLEKLNLYRNTHILVMNTLINTIKDKTPKPLFIARRLKRLSSIKSKLKRFCSMQLDRMQDIGGVRAVFKDIKQAKEYKDKIELLYKNEKRALKIVKINDYVTYPKEDGYRGYHIVFEYHKGKEELKGYKIEFQIRDLKQHYWATAVEIFSLISKHNLKSGEGEEEHKSFFYLCSKLIHNEANKKELNTLKKLNQKHKILSLLSGINLAFHHIDTKQKDLYYLIALNFNKKQLSSYIFHKNELDMASFLYEKLEKDESINAVLIDIDSIKNLKKAYPNYFGNAKEFIKLIQNKLIQEKLIQEKLNNETL</sequence>
<dbReference type="Pfam" id="PF04607">
    <property type="entry name" value="RelA_SpoT"/>
    <property type="match status" value="1"/>
</dbReference>
<comment type="caution">
    <text evidence="2">The sequence shown here is derived from an EMBL/GenBank/DDBJ whole genome shotgun (WGS) entry which is preliminary data.</text>
</comment>
<dbReference type="InterPro" id="IPR052366">
    <property type="entry name" value="GTP_Pyrophosphokinase"/>
</dbReference>
<keyword evidence="3" id="KW-1185">Reference proteome</keyword>
<dbReference type="PANTHER" id="PTHR47837">
    <property type="entry name" value="GTP PYROPHOSPHOKINASE YJBM"/>
    <property type="match status" value="1"/>
</dbReference>
<dbReference type="SUPFAM" id="SSF81301">
    <property type="entry name" value="Nucleotidyltransferase"/>
    <property type="match status" value="1"/>
</dbReference>
<name>A0ABY3L4M9_9BACT</name>
<gene>
    <name evidence="2" type="ORF">FVD16_00575</name>
</gene>
<dbReference type="InterPro" id="IPR043519">
    <property type="entry name" value="NT_sf"/>
</dbReference>